<keyword evidence="9" id="KW-1185">Reference proteome</keyword>
<dbReference type="PANTHER" id="PTHR36766:SF44">
    <property type="entry name" value="NBS-CODING RESISTANCE GENE ANALOG"/>
    <property type="match status" value="1"/>
</dbReference>
<evidence type="ECO:0000259" key="7">
    <source>
        <dbReference type="Pfam" id="PF00931"/>
    </source>
</evidence>
<dbReference type="GO" id="GO:0005524">
    <property type="term" value="F:ATP binding"/>
    <property type="evidence" value="ECO:0007669"/>
    <property type="project" value="UniProtKB-KW"/>
</dbReference>
<sequence>MAERVGLFLWNDRLDGDSRLYKLAHLLIKIIPIELEVMQICYTNFKASPLAEVGCFIKQLLEISPDILREYLIHLQEHMVTVITPSTSGARNIHVMIEFLLVIVTDMPKDIIHHDKLFDLLARVVALTREVSTLVRELEEKSRNEESTDETSRATRDLVENIELLKEDLEKVYLKAPDSCQWCFPMSDGPLFMHLLHIHLKDLLDSNSYSIALIKEEIGQVKEDLEFIRSSVVNIEQELNKDLWARISDVAYEAKDVINSIIVRDNGLIHLIFSLPITIKKIKIIKEEVSNISEKIPKNRSLTVVNCTKKTVERKSLTVAKIIVGFKEGTNWLISKLTSGPKDLDVISITGMPGSGKTTLEYKVYNDESVCSHFDVRAWCNVDQEYNEKKLLVKFFNQVTGLDLKFSDDIDVADELRRKLRGKRYLIVLDNEWYTTTWDELTSPFPKVEKGSRIILTTREKKGAFHGKCNTDPLNLRLLSLEESWELLEKRAFGKESCPDDLLNVGKEIAQNCKGLPLVESLQRCVENTTKMMGMEEVMEIYLNNLISSSFVIALNEIGNFPTFQIHDLVHDFSLIKAKEEKLFGKISSSDPSSSSDLMPRTVVIDYDKEHFEHNNFVLFSSKIKRHSGKHLYSFAIAGDKMEDRLSDACHRRDLRLLRVLDLHPYFMMVKNSLLNEICMLNHLRFLCIGTKVKSLPSSFSNLRNLETFVVINDGSTLVLLPIIWDLVKLRVLSIYACCFFELDTDEPILITKDSKLENLRVLETPVLSYAKGIEDIFISFPNLQRLTFVLQESWDYSAERYWFPKLDFLTELEVLISNFESSNTNGSGPSVATNWSLDFQFPFNLKTLSLFDFPLASDSLSTIARLPDLEPLCLTRTIIQGEEWNMGEEDTFVNLKYLNLDGVTLAK</sequence>
<gene>
    <name evidence="8" type="ORF">CQW23_12534</name>
</gene>
<evidence type="ECO:0000256" key="6">
    <source>
        <dbReference type="ARBA" id="ARBA00022840"/>
    </source>
</evidence>
<dbReference type="Gene3D" id="3.80.10.10">
    <property type="entry name" value="Ribonuclease Inhibitor"/>
    <property type="match status" value="1"/>
</dbReference>
<keyword evidence="3" id="KW-0677">Repeat</keyword>
<evidence type="ECO:0000313" key="8">
    <source>
        <dbReference type="EMBL" id="PHT48326.1"/>
    </source>
</evidence>
<dbReference type="InterPro" id="IPR042197">
    <property type="entry name" value="Apaf_helical"/>
</dbReference>
<accession>A0A2G2WST7</accession>
<keyword evidence="4" id="KW-0547">Nucleotide-binding</keyword>
<evidence type="ECO:0000313" key="9">
    <source>
        <dbReference type="Proteomes" id="UP000224567"/>
    </source>
</evidence>
<proteinExistence type="inferred from homology"/>
<dbReference type="GO" id="GO:0006952">
    <property type="term" value="P:defense response"/>
    <property type="evidence" value="ECO:0007669"/>
    <property type="project" value="UniProtKB-KW"/>
</dbReference>
<evidence type="ECO:0000256" key="4">
    <source>
        <dbReference type="ARBA" id="ARBA00022741"/>
    </source>
</evidence>
<keyword evidence="2" id="KW-0433">Leucine-rich repeat</keyword>
<reference evidence="9" key="2">
    <citation type="journal article" date="2017" name="J. Anim. Genet.">
        <title>Multiple reference genome sequences of hot pepper reveal the massive evolution of plant disease resistance genes by retroduplication.</title>
        <authorList>
            <person name="Kim S."/>
            <person name="Park J."/>
            <person name="Yeom S.-I."/>
            <person name="Kim Y.-M."/>
            <person name="Seo E."/>
            <person name="Kim K.-T."/>
            <person name="Kim M.-S."/>
            <person name="Lee J.M."/>
            <person name="Cheong K."/>
            <person name="Shin H.-S."/>
            <person name="Kim S.-B."/>
            <person name="Han K."/>
            <person name="Lee J."/>
            <person name="Park M."/>
            <person name="Lee H.-A."/>
            <person name="Lee H.-Y."/>
            <person name="Lee Y."/>
            <person name="Oh S."/>
            <person name="Lee J.H."/>
            <person name="Choi E."/>
            <person name="Choi E."/>
            <person name="Lee S.E."/>
            <person name="Jeon J."/>
            <person name="Kim H."/>
            <person name="Choi G."/>
            <person name="Song H."/>
            <person name="Lee J."/>
            <person name="Lee S.-C."/>
            <person name="Kwon J.-K."/>
            <person name="Lee H.-Y."/>
            <person name="Koo N."/>
            <person name="Hong Y."/>
            <person name="Kim R.W."/>
            <person name="Kang W.-H."/>
            <person name="Huh J.H."/>
            <person name="Kang B.-C."/>
            <person name="Yang T.-J."/>
            <person name="Lee Y.-H."/>
            <person name="Bennetzen J.L."/>
            <person name="Choi D."/>
        </authorList>
    </citation>
    <scope>NUCLEOTIDE SEQUENCE [LARGE SCALE GENOMIC DNA]</scope>
    <source>
        <strain evidence="9">cv. PBC81</strain>
    </source>
</reference>
<comment type="similarity">
    <text evidence="1">Belongs to the disease resistance NB-LRR family.</text>
</comment>
<evidence type="ECO:0000256" key="3">
    <source>
        <dbReference type="ARBA" id="ARBA00022737"/>
    </source>
</evidence>
<protein>
    <recommendedName>
        <fullName evidence="7">NB-ARC domain-containing protein</fullName>
    </recommendedName>
</protein>
<name>A0A2G2WST7_CAPBA</name>
<dbReference type="SUPFAM" id="SSF52540">
    <property type="entry name" value="P-loop containing nucleoside triphosphate hydrolases"/>
    <property type="match status" value="1"/>
</dbReference>
<dbReference type="Pfam" id="PF00931">
    <property type="entry name" value="NB-ARC"/>
    <property type="match status" value="1"/>
</dbReference>
<dbReference type="OrthoDB" id="1300020at2759"/>
<dbReference type="InterPro" id="IPR038005">
    <property type="entry name" value="RX-like_CC"/>
</dbReference>
<dbReference type="InterPro" id="IPR002182">
    <property type="entry name" value="NB-ARC"/>
</dbReference>
<dbReference type="Proteomes" id="UP000224567">
    <property type="component" value="Unassembled WGS sequence"/>
</dbReference>
<dbReference type="PANTHER" id="PTHR36766">
    <property type="entry name" value="PLANT BROAD-SPECTRUM MILDEW RESISTANCE PROTEIN RPW8"/>
    <property type="match status" value="1"/>
</dbReference>
<comment type="caution">
    <text evidence="8">The sequence shown here is derived from an EMBL/GenBank/DDBJ whole genome shotgun (WGS) entry which is preliminary data.</text>
</comment>
<keyword evidence="6" id="KW-0067">ATP-binding</keyword>
<dbReference type="GO" id="GO:0043531">
    <property type="term" value="F:ADP binding"/>
    <property type="evidence" value="ECO:0007669"/>
    <property type="project" value="InterPro"/>
</dbReference>
<dbReference type="InterPro" id="IPR027417">
    <property type="entry name" value="P-loop_NTPase"/>
</dbReference>
<dbReference type="Gene3D" id="3.40.50.300">
    <property type="entry name" value="P-loop containing nucleotide triphosphate hydrolases"/>
    <property type="match status" value="1"/>
</dbReference>
<dbReference type="InterPro" id="IPR032675">
    <property type="entry name" value="LRR_dom_sf"/>
</dbReference>
<keyword evidence="5" id="KW-0611">Plant defense</keyword>
<dbReference type="SUPFAM" id="SSF52058">
    <property type="entry name" value="L domain-like"/>
    <property type="match status" value="1"/>
</dbReference>
<dbReference type="AlphaFoldDB" id="A0A2G2WST7"/>
<organism evidence="8 9">
    <name type="scientific">Capsicum baccatum</name>
    <name type="common">Peruvian pepper</name>
    <dbReference type="NCBI Taxonomy" id="33114"/>
    <lineage>
        <taxon>Eukaryota</taxon>
        <taxon>Viridiplantae</taxon>
        <taxon>Streptophyta</taxon>
        <taxon>Embryophyta</taxon>
        <taxon>Tracheophyta</taxon>
        <taxon>Spermatophyta</taxon>
        <taxon>Magnoliopsida</taxon>
        <taxon>eudicotyledons</taxon>
        <taxon>Gunneridae</taxon>
        <taxon>Pentapetalae</taxon>
        <taxon>asterids</taxon>
        <taxon>lamiids</taxon>
        <taxon>Solanales</taxon>
        <taxon>Solanaceae</taxon>
        <taxon>Solanoideae</taxon>
        <taxon>Capsiceae</taxon>
        <taxon>Capsicum</taxon>
    </lineage>
</organism>
<dbReference type="CDD" id="cd14798">
    <property type="entry name" value="RX-CC_like"/>
    <property type="match status" value="1"/>
</dbReference>
<dbReference type="EMBL" id="MLFT02000005">
    <property type="protein sequence ID" value="PHT48326.1"/>
    <property type="molecule type" value="Genomic_DNA"/>
</dbReference>
<dbReference type="PRINTS" id="PR00364">
    <property type="entry name" value="DISEASERSIST"/>
</dbReference>
<dbReference type="Gene3D" id="1.10.8.430">
    <property type="entry name" value="Helical domain of apoptotic protease-activating factors"/>
    <property type="match status" value="1"/>
</dbReference>
<feature type="domain" description="NB-ARC" evidence="7">
    <location>
        <begin position="333"/>
        <end position="497"/>
    </location>
</feature>
<reference evidence="8 9" key="1">
    <citation type="journal article" date="2017" name="Genome Biol.">
        <title>New reference genome sequences of hot pepper reveal the massive evolution of plant disease-resistance genes by retroduplication.</title>
        <authorList>
            <person name="Kim S."/>
            <person name="Park J."/>
            <person name="Yeom S.I."/>
            <person name="Kim Y.M."/>
            <person name="Seo E."/>
            <person name="Kim K.T."/>
            <person name="Kim M.S."/>
            <person name="Lee J.M."/>
            <person name="Cheong K."/>
            <person name="Shin H.S."/>
            <person name="Kim S.B."/>
            <person name="Han K."/>
            <person name="Lee J."/>
            <person name="Park M."/>
            <person name="Lee H.A."/>
            <person name="Lee H.Y."/>
            <person name="Lee Y."/>
            <person name="Oh S."/>
            <person name="Lee J.H."/>
            <person name="Choi E."/>
            <person name="Choi E."/>
            <person name="Lee S.E."/>
            <person name="Jeon J."/>
            <person name="Kim H."/>
            <person name="Choi G."/>
            <person name="Song H."/>
            <person name="Lee J."/>
            <person name="Lee S.C."/>
            <person name="Kwon J.K."/>
            <person name="Lee H.Y."/>
            <person name="Koo N."/>
            <person name="Hong Y."/>
            <person name="Kim R.W."/>
            <person name="Kang W.H."/>
            <person name="Huh J.H."/>
            <person name="Kang B.C."/>
            <person name="Yang T.J."/>
            <person name="Lee Y.H."/>
            <person name="Bennetzen J.L."/>
            <person name="Choi D."/>
        </authorList>
    </citation>
    <scope>NUCLEOTIDE SEQUENCE [LARGE SCALE GENOMIC DNA]</scope>
    <source>
        <strain evidence="9">cv. PBC81</strain>
    </source>
</reference>
<evidence type="ECO:0000256" key="1">
    <source>
        <dbReference type="ARBA" id="ARBA00008894"/>
    </source>
</evidence>
<evidence type="ECO:0000256" key="2">
    <source>
        <dbReference type="ARBA" id="ARBA00022614"/>
    </source>
</evidence>
<evidence type="ECO:0000256" key="5">
    <source>
        <dbReference type="ARBA" id="ARBA00022821"/>
    </source>
</evidence>